<dbReference type="SMART" id="SM00849">
    <property type="entry name" value="Lactamase_B"/>
    <property type="match status" value="1"/>
</dbReference>
<dbReference type="eggNOG" id="COG0491">
    <property type="taxonomic scope" value="Bacteria"/>
</dbReference>
<evidence type="ECO:0000259" key="9">
    <source>
        <dbReference type="SMART" id="SM00849"/>
    </source>
</evidence>
<dbReference type="GO" id="GO:0006749">
    <property type="term" value="P:glutathione metabolic process"/>
    <property type="evidence" value="ECO:0007669"/>
    <property type="project" value="InterPro"/>
</dbReference>
<evidence type="ECO:0000256" key="5">
    <source>
        <dbReference type="ARBA" id="ARBA00022964"/>
    </source>
</evidence>
<name>V2TQY3_9GAMM</name>
<dbReference type="PANTHER" id="PTHR43084:SF1">
    <property type="entry name" value="PERSULFIDE DIOXYGENASE ETHE1, MITOCHONDRIAL"/>
    <property type="match status" value="1"/>
</dbReference>
<evidence type="ECO:0000256" key="7">
    <source>
        <dbReference type="ARBA" id="ARBA00023002"/>
    </source>
</evidence>
<dbReference type="RefSeq" id="WP_023272029.1">
    <property type="nucleotide sequence ID" value="NZ_KI530712.1"/>
</dbReference>
<dbReference type="OrthoDB" id="9784009at2"/>
<evidence type="ECO:0000313" key="10">
    <source>
        <dbReference type="EMBL" id="ESK39987.1"/>
    </source>
</evidence>
<comment type="caution">
    <text evidence="10">The sequence shown here is derived from an EMBL/GenBank/DDBJ whole genome shotgun (WGS) entry which is preliminary data.</text>
</comment>
<evidence type="ECO:0000256" key="8">
    <source>
        <dbReference type="ARBA" id="ARBA00023004"/>
    </source>
</evidence>
<dbReference type="GO" id="GO:0050313">
    <property type="term" value="F:sulfur dioxygenase activity"/>
    <property type="evidence" value="ECO:0007669"/>
    <property type="project" value="InterPro"/>
</dbReference>
<dbReference type="HOGENOM" id="CLU_030571_7_0_6"/>
<evidence type="ECO:0000256" key="3">
    <source>
        <dbReference type="ARBA" id="ARBA00022723"/>
    </source>
</evidence>
<dbReference type="InterPro" id="IPR036866">
    <property type="entry name" value="RibonucZ/Hydroxyglut_hydro"/>
</dbReference>
<dbReference type="Gene3D" id="3.60.15.10">
    <property type="entry name" value="Ribonuclease Z/Hydroxyacylglutathione hydrolase-like"/>
    <property type="match status" value="1"/>
</dbReference>
<dbReference type="SUPFAM" id="SSF56281">
    <property type="entry name" value="Metallo-hydrolase/oxidoreductase"/>
    <property type="match status" value="1"/>
</dbReference>
<protein>
    <recommendedName>
        <fullName evidence="9">Metallo-beta-lactamase domain-containing protein</fullName>
    </recommendedName>
</protein>
<evidence type="ECO:0000256" key="2">
    <source>
        <dbReference type="ARBA" id="ARBA00006759"/>
    </source>
</evidence>
<evidence type="ECO:0000256" key="4">
    <source>
        <dbReference type="ARBA" id="ARBA00022946"/>
    </source>
</evidence>
<dbReference type="InterPro" id="IPR001279">
    <property type="entry name" value="Metallo-B-lactamas"/>
</dbReference>
<dbReference type="GO" id="GO:0046872">
    <property type="term" value="F:metal ion binding"/>
    <property type="evidence" value="ECO:0007669"/>
    <property type="project" value="UniProtKB-KW"/>
</dbReference>
<keyword evidence="8" id="KW-0408">Iron</keyword>
<keyword evidence="4" id="KW-0809">Transit peptide</keyword>
<keyword evidence="11" id="KW-1185">Reference proteome</keyword>
<evidence type="ECO:0000256" key="1">
    <source>
        <dbReference type="ARBA" id="ARBA00001954"/>
    </source>
</evidence>
<keyword evidence="3" id="KW-0479">Metal-binding</keyword>
<dbReference type="InterPro" id="IPR051682">
    <property type="entry name" value="Mito_Persulfide_Diox"/>
</dbReference>
<keyword evidence="6" id="KW-0007">Acetylation</keyword>
<sequence length="233" mass="26466">MFLKQFFEEKSSTYTYLLASTQSKEAIIIDPVLSEIENYLDIINEQGFNLLYILETHIHADHVTAASELREKTKAKSIVHKNAHISCADILITDGCVIRFGEYKIEARYTPGHTDACTIYYIEEEGIIFTGDTLLINGCGRTDFQHGSAVQLYQSIHNKIFTLPENTVVYPAHDYRGEKSSTVKKEKQENVRLGEGKTQEEFVKLMQNLNLPYPKQIDIALPLNQTCGQKKDA</sequence>
<accession>V2TQY3</accession>
<dbReference type="InterPro" id="IPR044528">
    <property type="entry name" value="POD-like_MBL-fold"/>
</dbReference>
<evidence type="ECO:0000256" key="6">
    <source>
        <dbReference type="ARBA" id="ARBA00022990"/>
    </source>
</evidence>
<dbReference type="AlphaFoldDB" id="V2TQY3"/>
<dbReference type="CDD" id="cd07724">
    <property type="entry name" value="POD-like_MBL-fold"/>
    <property type="match status" value="1"/>
</dbReference>
<dbReference type="GO" id="GO:0070813">
    <property type="term" value="P:hydrogen sulfide metabolic process"/>
    <property type="evidence" value="ECO:0007669"/>
    <property type="project" value="TreeGrafter"/>
</dbReference>
<dbReference type="FunFam" id="3.60.15.10:FF:000013">
    <property type="entry name" value="Persulfide dioxygenase ETHE1, mitochondrial"/>
    <property type="match status" value="1"/>
</dbReference>
<dbReference type="PATRIC" id="fig|1392540.3.peg.417"/>
<dbReference type="EMBL" id="AYER01000003">
    <property type="protein sequence ID" value="ESK39987.1"/>
    <property type="molecule type" value="Genomic_DNA"/>
</dbReference>
<comment type="cofactor">
    <cofactor evidence="1">
        <name>Fe(2+)</name>
        <dbReference type="ChEBI" id="CHEBI:29033"/>
    </cofactor>
</comment>
<keyword evidence="5" id="KW-0223">Dioxygenase</keyword>
<dbReference type="STRING" id="1392540.P256_00426"/>
<comment type="similarity">
    <text evidence="2">Belongs to the metallo-beta-lactamase superfamily. Glyoxalase II family.</text>
</comment>
<dbReference type="Proteomes" id="UP000023785">
    <property type="component" value="Unassembled WGS sequence"/>
</dbReference>
<evidence type="ECO:0000313" key="11">
    <source>
        <dbReference type="Proteomes" id="UP000023785"/>
    </source>
</evidence>
<proteinExistence type="inferred from homology"/>
<organism evidence="10 11">
    <name type="scientific">Acinetobacter nectaris CIP 110549</name>
    <dbReference type="NCBI Taxonomy" id="1392540"/>
    <lineage>
        <taxon>Bacteria</taxon>
        <taxon>Pseudomonadati</taxon>
        <taxon>Pseudomonadota</taxon>
        <taxon>Gammaproteobacteria</taxon>
        <taxon>Moraxellales</taxon>
        <taxon>Moraxellaceae</taxon>
        <taxon>Acinetobacter</taxon>
    </lineage>
</organism>
<dbReference type="PANTHER" id="PTHR43084">
    <property type="entry name" value="PERSULFIDE DIOXYGENASE ETHE1"/>
    <property type="match status" value="1"/>
</dbReference>
<keyword evidence="7" id="KW-0560">Oxidoreductase</keyword>
<feature type="domain" description="Metallo-beta-lactamase" evidence="9">
    <location>
        <begin position="12"/>
        <end position="173"/>
    </location>
</feature>
<reference evidence="10 11" key="1">
    <citation type="submission" date="2013-10" db="EMBL/GenBank/DDBJ databases">
        <title>The Genome Sequence of Acinetobacter nectaris CIP 110549.</title>
        <authorList>
            <consortium name="The Broad Institute Genomics Platform"/>
            <consortium name="The Broad Institute Genome Sequencing Center for Infectious Disease"/>
            <person name="Cerqueira G."/>
            <person name="Feldgarden M."/>
            <person name="Courvalin P."/>
            <person name="Grillot-Courvalin C."/>
            <person name="Clermont D."/>
            <person name="Rocha E."/>
            <person name="Yoon E.-J."/>
            <person name="Nemec A."/>
            <person name="Young S.K."/>
            <person name="Zeng Q."/>
            <person name="Gargeya S."/>
            <person name="Fitzgerald M."/>
            <person name="Abouelleil A."/>
            <person name="Alvarado L."/>
            <person name="Berlin A.M."/>
            <person name="Chapman S.B."/>
            <person name="Gainer-Dewar J."/>
            <person name="Goldberg J."/>
            <person name="Gnerre S."/>
            <person name="Griggs A."/>
            <person name="Gujja S."/>
            <person name="Hansen M."/>
            <person name="Howarth C."/>
            <person name="Imamovic A."/>
            <person name="Ireland A."/>
            <person name="Larimer J."/>
            <person name="McCowan C."/>
            <person name="Murphy C."/>
            <person name="Pearson M."/>
            <person name="Poon T.W."/>
            <person name="Priest M."/>
            <person name="Roberts A."/>
            <person name="Saif S."/>
            <person name="Shea T."/>
            <person name="Sykes S."/>
            <person name="Wortman J."/>
            <person name="Nusbaum C."/>
            <person name="Birren B."/>
        </authorList>
    </citation>
    <scope>NUCLEOTIDE SEQUENCE [LARGE SCALE GENOMIC DNA]</scope>
    <source>
        <strain evidence="10 11">CIP 110549</strain>
    </source>
</reference>
<gene>
    <name evidence="10" type="ORF">P256_00426</name>
</gene>
<dbReference type="Pfam" id="PF00753">
    <property type="entry name" value="Lactamase_B"/>
    <property type="match status" value="1"/>
</dbReference>